<gene>
    <name evidence="1" type="ORF">ACFOGI_04250</name>
</gene>
<reference evidence="2" key="1">
    <citation type="journal article" date="2019" name="Int. J. Syst. Evol. Microbiol.">
        <title>The Global Catalogue of Microorganisms (GCM) 10K type strain sequencing project: providing services to taxonomists for standard genome sequencing and annotation.</title>
        <authorList>
            <consortium name="The Broad Institute Genomics Platform"/>
            <consortium name="The Broad Institute Genome Sequencing Center for Infectious Disease"/>
            <person name="Wu L."/>
            <person name="Ma J."/>
        </authorList>
    </citation>
    <scope>NUCLEOTIDE SEQUENCE [LARGE SCALE GENOMIC DNA]</scope>
    <source>
        <strain evidence="2">KCTC 13128</strain>
    </source>
</reference>
<sequence length="588" mass="67816">MIDRLILSETAYFYNLQQKLNNNFIKHLFIDISRKKSGPYATKIINQQYTISGKNLTYSLCIFKYKDTPNFLDDEGNEVEIKFAYLLLIQYSGMLVVNKRNVSSLNSKLEKYITDVDVTTISRLFLNEKTSYEKFSLRNMDINDKAIRNRNIEANDLRISYNPIYSSKYILNNMRIKDGNKKISLGLSTSKINRLGKKVAIEDYFEYVIDVVDRIESFELKESYLDNFSTPIPTENLIKELEPKSILFLFNDLLNDFENGMIDDVRYGNPDNGRSIDLHKYLEEFNSYCEILKKDTRGNAIHRIVNSIDKSLILKKNKTSITLGCKKLRKIFLIYNGETINLQEYLNKNQSFIVTFSDMEIVYSNKKLFKDNKLLQNLDSFLEVLVPYDELTSITAEKGNTSKTSSKFEENTLFDFIESNIAYDIDYLICDDLGNEFADFISILDSKKISYYHAKHGNSQLSASDFQIVIGQAIKNIGNMNMSPNDLKRKIERWGGKISGTNIPLIRKGNSTEEVHVAFSKTQDSPNSMLEIFIVVNFLSKSRLEEELNKLKNGDSAQHQVIQILWLLSSFISTCKEMGIIVHITCLP</sequence>
<dbReference type="Proteomes" id="UP001595279">
    <property type="component" value="Unassembled WGS sequence"/>
</dbReference>
<keyword evidence="2" id="KW-1185">Reference proteome</keyword>
<evidence type="ECO:0000313" key="1">
    <source>
        <dbReference type="EMBL" id="MFC3039452.1"/>
    </source>
</evidence>
<name>A0ABV7CSS9_9BACI</name>
<comment type="caution">
    <text evidence="1">The sequence shown here is derived from an EMBL/GenBank/DDBJ whole genome shotgun (WGS) entry which is preliminary data.</text>
</comment>
<evidence type="ECO:0008006" key="3">
    <source>
        <dbReference type="Google" id="ProtNLM"/>
    </source>
</evidence>
<dbReference type="EMBL" id="JBHRSA010000013">
    <property type="protein sequence ID" value="MFC3039452.1"/>
    <property type="molecule type" value="Genomic_DNA"/>
</dbReference>
<organism evidence="1 2">
    <name type="scientific">Virgibacillus xinjiangensis</name>
    <dbReference type="NCBI Taxonomy" id="393090"/>
    <lineage>
        <taxon>Bacteria</taxon>
        <taxon>Bacillati</taxon>
        <taxon>Bacillota</taxon>
        <taxon>Bacilli</taxon>
        <taxon>Bacillales</taxon>
        <taxon>Bacillaceae</taxon>
        <taxon>Virgibacillus</taxon>
    </lineage>
</organism>
<evidence type="ECO:0000313" key="2">
    <source>
        <dbReference type="Proteomes" id="UP001595279"/>
    </source>
</evidence>
<protein>
    <recommendedName>
        <fullName evidence="3">Sporadically distributed protein, TIGR04141 family</fullName>
    </recommendedName>
</protein>
<dbReference type="RefSeq" id="WP_390268921.1">
    <property type="nucleotide sequence ID" value="NZ_JBHRSA010000013.1"/>
</dbReference>
<accession>A0ABV7CSS9</accession>
<proteinExistence type="predicted"/>